<dbReference type="CDD" id="cd13686">
    <property type="entry name" value="GluR_Plant"/>
    <property type="match status" value="1"/>
</dbReference>
<feature type="domain" description="F-box" evidence="14">
    <location>
        <begin position="477"/>
        <end position="527"/>
    </location>
</feature>
<dbReference type="PANTHER" id="PTHR31111:SF116">
    <property type="entry name" value="F-BOX DOMAIN-CONTAINING PROTEIN"/>
    <property type="match status" value="1"/>
</dbReference>
<dbReference type="SMART" id="SM00079">
    <property type="entry name" value="PBPe"/>
    <property type="match status" value="1"/>
</dbReference>
<sequence>MKIESLYRSHLSFLFSLLLFRLSKPNDTNSAMTSRRNTRSMTSLHRNSLPVPDDLAMEIFTRLPSKAIARCRCACKLWSSMLRRQDFTELFLTKSCARPRLLFVREDYSVREFVFITSPQPENPEENSYVVAANHLARFPRSNGFYGCTNGFFCYGADRFFKGLKKPVRVPVICNPSTGQSLTMPRLNSKKKYGVESYLGYDPIAKEFKVLSMNKSRVSEGWISVEHQVLTLGTKKLSWRLVECCIPHLPSCKWICFSGVLYYAARAVGSLVESMVVCFDLRSEKFSSVKFGKAMPGSTTLVNYNGKLGLLMSGDSYAVTRSSTSFELWVLLDAAQHEWSNHVYVLPPSWEDVVSETMYIAGMVGTNEIVFSPSYQRVPYYVIYFNVERKTITKAGIQGLEAFQGTSFKTYLNYIENSMTIRKVGIQGLEAFEGERINTYLNYVENFHVFLFVLHRPKLHSAMKGGRRVTRSTTRLDRNSLTLPVEVVIEIFLRLQLNSLARCRCVCKLWSSVLRSQGFTDSFLTKSCARPQLLFACSDYRREIHFLSSPQPENPEDNSHVVAANHLARFPTSYCFFGCTNGFFCYGANQGKNKPVLVTVICNPSTGQSLTLPRLNSKERYRVESYLGYDPVAKEFKVLSVCDGKEFHVLTLGTKKLSWRVVECCIPHYSSRKWICISGVLYYIAAEPRSSSGESMVVCFDLGTEKFSFVNLLRLKRALPQSTTLVNYNDRLGLLMSSEDTCYVFRSCKRFKLWVLRDAAKHEWSKHVFILPPLWKDVVVDRMCIAGIAGVNEIVLAPWFQYVPSYVIYYNVKSKTIRKVGIQGMEALQGRRLNTYLNYVENSVRKGTYSFMKGGVTISRRVKRSTTTLDRNSLTLPVEVVTEILSRLPSKSIARCRCVCKLWSSVIRSQDFTELFLTKSSARSPQLLFACEGRSEIHFFSSPQPENPEDNSHVYVLPPVWKGVVEDRLDIAGMVGVNEIVLTPCFQRVSSCVIYYNVKSKTIREVGIQGMEAFQGKRLNTYLNYLENRQKGGLTISQRVTRSTTRLDRNSLTLPVEVVTEIFLRLPLKSIATCRCVCKLWSSLLRSQDFTDSFLTKSCARPRLLFACHDHNEIHFLLSSQLNHPKHNSYLWVLRGAAKHEWSKRVYVLPPSWKDLVTGPMYIAGMVGTKEIVFSPLYQIVPSYVIYFNVKSKTIRKVGIQGMEAFQAMTSRRATRSMASLHGNSLPVPDELAMEIFSRLPSKAMARCRCACKLWSSMLRRQDFTELFLTKSCARPQLLFACEDRSVSKYIFISSPQPENPEENSYVVASNNLACFPRSYELFGCTNGFLCYGAKPILEGRINPAYVPVICNPSTGQSLILPTLKSRMRFGIESYLGYEPIAKEFKALSMESSYVSGHSVRHQVLTLGTKKLTWRLVECCVPHSSSRKWICIRGVLYYTAAANSSSVKSMVVCFDLRTEKFSFVKFMETSSKAMPGSTTLVNYDGKLGLLMSGDSHAVTRATTSFELWVLLDAGKHEWSNHVYVLPPSWEDVVSRNMRIAGMVGVNEIVLAPWFQRVPSYVIYFNVERKTITKVGIQGPEAFMATLMVQVRCQRPKVINLGAVFTFDSVIGRAAKVALEAAVSDVNADTSLLQETELRLFVEDSSCNVFHGSFAAFEVLGKEVVAIIGPISSSIAHTLSDIAKGLKFPLVSFAATDPTLSALQFPFFLRTTPDDAHQMSALVELIDFHGWKEVISVYSDDELGRNGVSALDDELDKKRFRISYKVPLSLHADENSVTDALNRSKSLGPRVYILHFGPDPLLRIFTIAQKLKMMTREYVWLATDWLSVTLDSSLSGEDTFKRLEGVVGLRQYIPESIKMRQLKRNRSMNAYAFHAYDTVWMIAYGIEKMLNEGVKITFSHSKKLTHAQGHKLHLEKVKIFNRGEVLLEKLLKVNFTGLAGQVRFGSSGRNVTGCDYEIINVDRTGVHTVGFWSKNGGFSVGNITWPGGGSEKPRGWVIDSENPLKIVVPKRVSFVEFVTEDRNTSTHHIKGLCIDIFIEALKLLPYNVPYKFESFGDGHSSPNYSKIIQMVSDGVYDAAVGDITIVPTRSKLVDFSQPYASTGLVVVIPNVYDGTWIFLRPFTTQLWCVVLASFLCIGVVIWILEHRVNEDFRGPPRRQIITMIFFSFSTLFKRNHEDTISNLARLVMIFWLFLLMVLIASYKAEVSSILTVQQLPSAITGIDSLRASELPIGYQSGTFTFEYLTYSLGMARSRLVPLDSIEEYERALKLGPNALGGVAAIVDELPYIELFLAERTGFKIVGEPFMNRGWGFAFKRDSPLAIDMSTAILNLTETRKQKRILKKWLCKKSCGEKSDWNQPEPNQFHLKSFEGLYLFCVAITVSAFLVFVLRMIRQFVRYRRSERISLTPRASLSSSPTTTRLWGFMLGFVEFVDEKEEATRSDDDSNNNPSQVVELQGDSEVR</sequence>
<reference evidence="15 16" key="1">
    <citation type="submission" date="2021-05" db="EMBL/GenBank/DDBJ databases">
        <title>Genome Assembly of Synthetic Allotetraploid Brassica napus Reveals Homoeologous Exchanges between Subgenomes.</title>
        <authorList>
            <person name="Davis J.T."/>
        </authorList>
    </citation>
    <scope>NUCLEOTIDE SEQUENCE [LARGE SCALE GENOMIC DNA]</scope>
    <source>
        <strain evidence="16">cv. Da-Ae</strain>
        <tissue evidence="15">Seedling</tissue>
    </source>
</reference>
<feature type="chain" id="PRO_5045278117" description="F-box domain-containing protein" evidence="13">
    <location>
        <begin position="26"/>
        <end position="2461"/>
    </location>
</feature>
<evidence type="ECO:0000256" key="3">
    <source>
        <dbReference type="ARBA" id="ARBA00022692"/>
    </source>
</evidence>
<proteinExistence type="predicted"/>
<dbReference type="Pfam" id="PF00646">
    <property type="entry name" value="F-box"/>
    <property type="match status" value="5"/>
</dbReference>
<dbReference type="Pfam" id="PF01094">
    <property type="entry name" value="ANF_receptor"/>
    <property type="match status" value="1"/>
</dbReference>
<evidence type="ECO:0000256" key="9">
    <source>
        <dbReference type="ARBA" id="ARBA00023286"/>
    </source>
</evidence>
<feature type="transmembrane region" description="Helical" evidence="12">
    <location>
        <begin position="2371"/>
        <end position="2391"/>
    </location>
</feature>
<dbReference type="Gene3D" id="3.40.50.2300">
    <property type="match status" value="2"/>
</dbReference>
<keyword evidence="10" id="KW-0407">Ion channel</keyword>
<keyword evidence="6 12" id="KW-0472">Membrane</keyword>
<evidence type="ECO:0000256" key="1">
    <source>
        <dbReference type="ARBA" id="ARBA00004141"/>
    </source>
</evidence>
<dbReference type="SUPFAM" id="SSF53822">
    <property type="entry name" value="Periplasmic binding protein-like I"/>
    <property type="match status" value="1"/>
</dbReference>
<dbReference type="SUPFAM" id="SSF81383">
    <property type="entry name" value="F-box domain"/>
    <property type="match status" value="5"/>
</dbReference>
<dbReference type="Gene3D" id="1.20.1280.50">
    <property type="match status" value="4"/>
</dbReference>
<evidence type="ECO:0000256" key="12">
    <source>
        <dbReference type="SAM" id="Phobius"/>
    </source>
</evidence>
<keyword evidence="4 12" id="KW-1133">Transmembrane helix</keyword>
<dbReference type="CDD" id="cd19990">
    <property type="entry name" value="PBP1_GABAb_receptor_plant"/>
    <property type="match status" value="1"/>
</dbReference>
<keyword evidence="3 12" id="KW-0812">Transmembrane</keyword>
<evidence type="ECO:0000256" key="7">
    <source>
        <dbReference type="ARBA" id="ARBA00023170"/>
    </source>
</evidence>
<feature type="transmembrane region" description="Helical" evidence="12">
    <location>
        <begin position="2125"/>
        <end position="2143"/>
    </location>
</feature>
<feature type="transmembrane region" description="Helical" evidence="12">
    <location>
        <begin position="2183"/>
        <end position="2201"/>
    </location>
</feature>
<dbReference type="InterPro" id="IPR019594">
    <property type="entry name" value="Glu/Gly-bd"/>
</dbReference>
<evidence type="ECO:0000256" key="4">
    <source>
        <dbReference type="ARBA" id="ARBA00022989"/>
    </source>
</evidence>
<keyword evidence="7" id="KW-0675">Receptor</keyword>
<evidence type="ECO:0000313" key="16">
    <source>
        <dbReference type="Proteomes" id="UP000824890"/>
    </source>
</evidence>
<dbReference type="InterPro" id="IPR001320">
    <property type="entry name" value="Iontro_rcpt_C"/>
</dbReference>
<dbReference type="Pfam" id="PF08268">
    <property type="entry name" value="FBA_3"/>
    <property type="match status" value="5"/>
</dbReference>
<dbReference type="SUPFAM" id="SSF53850">
    <property type="entry name" value="Periplasmic binding protein-like II"/>
    <property type="match status" value="1"/>
</dbReference>
<comment type="subcellular location">
    <subcellularLocation>
        <location evidence="1">Membrane</location>
        <topology evidence="1">Multi-pass membrane protein</topology>
    </subcellularLocation>
</comment>
<evidence type="ECO:0000256" key="2">
    <source>
        <dbReference type="ARBA" id="ARBA00022448"/>
    </source>
</evidence>
<dbReference type="PROSITE" id="PS50181">
    <property type="entry name" value="FBOX"/>
    <property type="match status" value="3"/>
</dbReference>
<dbReference type="InterPro" id="IPR001810">
    <property type="entry name" value="F-box_dom"/>
</dbReference>
<dbReference type="InterPro" id="IPR013187">
    <property type="entry name" value="F-box-assoc_dom_typ3"/>
</dbReference>
<dbReference type="InterPro" id="IPR001828">
    <property type="entry name" value="ANF_lig-bd_rcpt"/>
</dbReference>
<feature type="domain" description="F-box" evidence="14">
    <location>
        <begin position="1048"/>
        <end position="1098"/>
    </location>
</feature>
<dbReference type="InterPro" id="IPR017451">
    <property type="entry name" value="F-box-assoc_interact_dom"/>
</dbReference>
<evidence type="ECO:0000259" key="14">
    <source>
        <dbReference type="PROSITE" id="PS50181"/>
    </source>
</evidence>
<dbReference type="Gene3D" id="3.40.190.10">
    <property type="entry name" value="Periplasmic binding protein-like II"/>
    <property type="match status" value="2"/>
</dbReference>
<dbReference type="Gene3D" id="1.10.287.70">
    <property type="match status" value="1"/>
</dbReference>
<dbReference type="SMART" id="SM00256">
    <property type="entry name" value="FBOX"/>
    <property type="match status" value="5"/>
</dbReference>
<dbReference type="EMBL" id="JAGKQM010000014">
    <property type="protein sequence ID" value="KAH0886646.1"/>
    <property type="molecule type" value="Genomic_DNA"/>
</dbReference>
<evidence type="ECO:0000256" key="8">
    <source>
        <dbReference type="ARBA" id="ARBA00023180"/>
    </source>
</evidence>
<dbReference type="Proteomes" id="UP000824890">
    <property type="component" value="Unassembled WGS sequence"/>
</dbReference>
<accession>A0ABQ8A2C7</accession>
<dbReference type="NCBIfam" id="TIGR01640">
    <property type="entry name" value="F_box_assoc_1"/>
    <property type="match status" value="3"/>
</dbReference>
<evidence type="ECO:0000256" key="11">
    <source>
        <dbReference type="SAM" id="MobiDB-lite"/>
    </source>
</evidence>
<feature type="domain" description="F-box" evidence="14">
    <location>
        <begin position="870"/>
        <end position="919"/>
    </location>
</feature>
<keyword evidence="16" id="KW-1185">Reference proteome</keyword>
<feature type="signal peptide" evidence="13">
    <location>
        <begin position="1"/>
        <end position="25"/>
    </location>
</feature>
<name>A0ABQ8A2C7_BRANA</name>
<evidence type="ECO:0000256" key="10">
    <source>
        <dbReference type="ARBA" id="ARBA00023303"/>
    </source>
</evidence>
<dbReference type="InterPro" id="IPR036047">
    <property type="entry name" value="F-box-like_dom_sf"/>
</dbReference>
<comment type="caution">
    <text evidence="15">The sequence shown here is derived from an EMBL/GenBank/DDBJ whole genome shotgun (WGS) entry which is preliminary data.</text>
</comment>
<keyword evidence="5" id="KW-0406">Ion transport</keyword>
<feature type="region of interest" description="Disordered" evidence="11">
    <location>
        <begin position="2435"/>
        <end position="2461"/>
    </location>
</feature>
<dbReference type="Pfam" id="PF10613">
    <property type="entry name" value="Lig_chan-Glu_bd"/>
    <property type="match status" value="1"/>
</dbReference>
<keyword evidence="8" id="KW-0325">Glycoprotein</keyword>
<evidence type="ECO:0000256" key="5">
    <source>
        <dbReference type="ARBA" id="ARBA00023065"/>
    </source>
</evidence>
<dbReference type="PANTHER" id="PTHR31111">
    <property type="entry name" value="BNAA05G37150D PROTEIN-RELATED"/>
    <property type="match status" value="1"/>
</dbReference>
<dbReference type="InterPro" id="IPR028082">
    <property type="entry name" value="Peripla_BP_I"/>
</dbReference>
<evidence type="ECO:0000313" key="15">
    <source>
        <dbReference type="EMBL" id="KAH0886646.1"/>
    </source>
</evidence>
<dbReference type="InterPro" id="IPR044440">
    <property type="entry name" value="GABAb_receptor_plant_PBP1"/>
</dbReference>
<dbReference type="CDD" id="cd22157">
    <property type="entry name" value="F-box_AtFBW1-like"/>
    <property type="match status" value="4"/>
</dbReference>
<evidence type="ECO:0000256" key="13">
    <source>
        <dbReference type="SAM" id="SignalP"/>
    </source>
</evidence>
<gene>
    <name evidence="15" type="ORF">HID58_062742</name>
</gene>
<organism evidence="15 16">
    <name type="scientific">Brassica napus</name>
    <name type="common">Rape</name>
    <dbReference type="NCBI Taxonomy" id="3708"/>
    <lineage>
        <taxon>Eukaryota</taxon>
        <taxon>Viridiplantae</taxon>
        <taxon>Streptophyta</taxon>
        <taxon>Embryophyta</taxon>
        <taxon>Tracheophyta</taxon>
        <taxon>Spermatophyta</taxon>
        <taxon>Magnoliopsida</taxon>
        <taxon>eudicotyledons</taxon>
        <taxon>Gunneridae</taxon>
        <taxon>Pentapetalae</taxon>
        <taxon>rosids</taxon>
        <taxon>malvids</taxon>
        <taxon>Brassicales</taxon>
        <taxon>Brassicaceae</taxon>
        <taxon>Brassiceae</taxon>
        <taxon>Brassica</taxon>
    </lineage>
</organism>
<protein>
    <recommendedName>
        <fullName evidence="14">F-box domain-containing protein</fullName>
    </recommendedName>
</protein>
<keyword evidence="13" id="KW-0732">Signal</keyword>
<evidence type="ECO:0000256" key="6">
    <source>
        <dbReference type="ARBA" id="ARBA00023136"/>
    </source>
</evidence>
<dbReference type="Pfam" id="PF00060">
    <property type="entry name" value="Lig_chan"/>
    <property type="match status" value="1"/>
</dbReference>
<keyword evidence="2" id="KW-0813">Transport</keyword>
<keyword evidence="9" id="KW-1071">Ligand-gated ion channel</keyword>